<feature type="transmembrane region" description="Helical" evidence="1">
    <location>
        <begin position="235"/>
        <end position="253"/>
    </location>
</feature>
<evidence type="ECO:0008006" key="4">
    <source>
        <dbReference type="Google" id="ProtNLM"/>
    </source>
</evidence>
<gene>
    <name evidence="2" type="ORF">FEM03_18345</name>
</gene>
<evidence type="ECO:0000256" key="1">
    <source>
        <dbReference type="SAM" id="Phobius"/>
    </source>
</evidence>
<accession>A0A5R8KAI7</accession>
<keyword evidence="1" id="KW-0812">Transmembrane</keyword>
<organism evidence="2 3">
    <name type="scientific">Phragmitibacter flavus</name>
    <dbReference type="NCBI Taxonomy" id="2576071"/>
    <lineage>
        <taxon>Bacteria</taxon>
        <taxon>Pseudomonadati</taxon>
        <taxon>Verrucomicrobiota</taxon>
        <taxon>Verrucomicrobiia</taxon>
        <taxon>Verrucomicrobiales</taxon>
        <taxon>Verrucomicrobiaceae</taxon>
        <taxon>Phragmitibacter</taxon>
    </lineage>
</organism>
<dbReference type="OrthoDB" id="175839at2"/>
<protein>
    <recommendedName>
        <fullName evidence="4">Glycosyltransferase RgtA/B/C/D-like domain-containing protein</fullName>
    </recommendedName>
</protein>
<evidence type="ECO:0000313" key="3">
    <source>
        <dbReference type="Proteomes" id="UP000306196"/>
    </source>
</evidence>
<keyword evidence="3" id="KW-1185">Reference proteome</keyword>
<feature type="transmembrane region" description="Helical" evidence="1">
    <location>
        <begin position="428"/>
        <end position="451"/>
    </location>
</feature>
<feature type="transmembrane region" description="Helical" evidence="1">
    <location>
        <begin position="397"/>
        <end position="416"/>
    </location>
</feature>
<feature type="transmembrane region" description="Helical" evidence="1">
    <location>
        <begin position="23"/>
        <end position="41"/>
    </location>
</feature>
<dbReference type="Proteomes" id="UP000306196">
    <property type="component" value="Unassembled WGS sequence"/>
</dbReference>
<proteinExistence type="predicted"/>
<feature type="transmembrane region" description="Helical" evidence="1">
    <location>
        <begin position="274"/>
        <end position="293"/>
    </location>
</feature>
<feature type="transmembrane region" description="Helical" evidence="1">
    <location>
        <begin position="192"/>
        <end position="208"/>
    </location>
</feature>
<comment type="caution">
    <text evidence="2">The sequence shown here is derived from an EMBL/GenBank/DDBJ whole genome shotgun (WGS) entry which is preliminary data.</text>
</comment>
<keyword evidence="1" id="KW-1133">Transmembrane helix</keyword>
<feature type="transmembrane region" description="Helical" evidence="1">
    <location>
        <begin position="167"/>
        <end position="186"/>
    </location>
</feature>
<dbReference type="AlphaFoldDB" id="A0A5R8KAI7"/>
<evidence type="ECO:0000313" key="2">
    <source>
        <dbReference type="EMBL" id="TLD69330.1"/>
    </source>
</evidence>
<feature type="transmembrane region" description="Helical" evidence="1">
    <location>
        <begin position="463"/>
        <end position="483"/>
    </location>
</feature>
<name>A0A5R8KAI7_9BACT</name>
<feature type="transmembrane region" description="Helical" evidence="1">
    <location>
        <begin position="142"/>
        <end position="160"/>
    </location>
</feature>
<dbReference type="EMBL" id="VAUV01000014">
    <property type="protein sequence ID" value="TLD69330.1"/>
    <property type="molecule type" value="Genomic_DNA"/>
</dbReference>
<dbReference type="RefSeq" id="WP_138087746.1">
    <property type="nucleotide sequence ID" value="NZ_VAUV01000014.1"/>
</dbReference>
<sequence>MAAKKATKAKAKSQRLHILQSTLFRWLIFGQLLALFLIAYVKMGSLLISQTNHTDKNMFGGDQMHNMRLATQAKADLDPDFTQGFTPALKNFFPHRTDGVVQPLWPWVAAWLVEPGHQITEEVMVSKQGRPEDYSLFNKGRWFNVFVTATFLVFLGIAACKKLSLPAACNLILLGGFGALLPRAAYFQPEPLYFIFFFLTWVACISALKNNSLWIYAVIGVVSGLAYMTKSSIQPLLAGFVIASSLRCVWEIFSTRSQDLQMSGTHRWHWRNHVVGLVMLGVAHFMTIGPRLTTSYEQFGDMFHSYPAYWMWMDDFEEKGFQWMVDHPNAEALAAIPADQKPSAGNYVRTHTPEQIQQRLLSGTQAKVTEFLLPAQTERNKKIEKQKPWRGIFEARGWYLVALSGILLVTLLILPWSAPKAQHAGHLIFKPGISVIVFFVVGSLVGYTLLFGWYHPIGRGDRFMMSLYLPLVFTLIWGADSIVKRIQQRQGSRWILHAYQTAHWLLFAALCWRLLEVFRMPFFYNR</sequence>
<reference evidence="2 3" key="1">
    <citation type="submission" date="2019-05" db="EMBL/GenBank/DDBJ databases">
        <title>Verrucobacter flavum gen. nov., sp. nov. a new member of the family Verrucomicrobiaceae.</title>
        <authorList>
            <person name="Szuroczki S."/>
            <person name="Abbaszade G."/>
            <person name="Szabo A."/>
            <person name="Felfoldi T."/>
            <person name="Schumann P."/>
            <person name="Boka K."/>
            <person name="Keki Z."/>
            <person name="Toumi M."/>
            <person name="Toth E."/>
        </authorList>
    </citation>
    <scope>NUCLEOTIDE SEQUENCE [LARGE SCALE GENOMIC DNA]</scope>
    <source>
        <strain evidence="2 3">MG-N-17</strain>
    </source>
</reference>
<keyword evidence="1" id="KW-0472">Membrane</keyword>
<feature type="transmembrane region" description="Helical" evidence="1">
    <location>
        <begin position="495"/>
        <end position="515"/>
    </location>
</feature>